<protein>
    <submittedName>
        <fullName evidence="3">Beta-lactamase class A</fullName>
    </submittedName>
</protein>
<keyword evidence="4" id="KW-1185">Reference proteome</keyword>
<evidence type="ECO:0000313" key="4">
    <source>
        <dbReference type="Proteomes" id="UP000199011"/>
    </source>
</evidence>
<dbReference type="GO" id="GO:0046677">
    <property type="term" value="P:response to antibiotic"/>
    <property type="evidence" value="ECO:0007669"/>
    <property type="project" value="InterPro"/>
</dbReference>
<dbReference type="InterPro" id="IPR000871">
    <property type="entry name" value="Beta-lactam_class-A"/>
</dbReference>
<feature type="domain" description="Beta-lactamase class A catalytic" evidence="2">
    <location>
        <begin position="1"/>
        <end position="77"/>
    </location>
</feature>
<reference evidence="4" key="1">
    <citation type="submission" date="2016-10" db="EMBL/GenBank/DDBJ databases">
        <authorList>
            <person name="Varghese N."/>
            <person name="Submissions S."/>
        </authorList>
    </citation>
    <scope>NUCLEOTIDE SEQUENCE [LARGE SCALE GENOMIC DNA]</scope>
    <source>
        <strain evidence="4">DSM 16522</strain>
    </source>
</reference>
<dbReference type="PRINTS" id="PR00118">
    <property type="entry name" value="BLACTAMASEA"/>
</dbReference>
<evidence type="ECO:0000256" key="1">
    <source>
        <dbReference type="ARBA" id="ARBA00001526"/>
    </source>
</evidence>
<dbReference type="Proteomes" id="UP000199011">
    <property type="component" value="Unassembled WGS sequence"/>
</dbReference>
<dbReference type="STRING" id="53341.SAMN05421579_10863"/>
<dbReference type="InterPro" id="IPR012338">
    <property type="entry name" value="Beta-lactam/transpept-like"/>
</dbReference>
<accession>A0A1I4ZYN2</accession>
<sequence length="105" mass="11663">MAKSLYNLMLGNALAKTQREQLAEWIKGNTTGGTSIRAGIPEDWIIGDKTDRCDYGTTNDIAVIWPVPKREPLILVTYFTQPDNKEAHARPDVLAAAARIVIRIN</sequence>
<dbReference type="AlphaFoldDB" id="A0A1I4ZYN2"/>
<evidence type="ECO:0000259" key="2">
    <source>
        <dbReference type="Pfam" id="PF13354"/>
    </source>
</evidence>
<dbReference type="GO" id="GO:0030655">
    <property type="term" value="P:beta-lactam antibiotic catabolic process"/>
    <property type="evidence" value="ECO:0007669"/>
    <property type="project" value="InterPro"/>
</dbReference>
<dbReference type="Gene3D" id="3.40.710.10">
    <property type="entry name" value="DD-peptidase/beta-lactamase superfamily"/>
    <property type="match status" value="1"/>
</dbReference>
<name>A0A1I4ZYN2_9GAMM</name>
<dbReference type="EMBL" id="FOVO01000008">
    <property type="protein sequence ID" value="SFN55179.1"/>
    <property type="molecule type" value="Genomic_DNA"/>
</dbReference>
<comment type="catalytic activity">
    <reaction evidence="1">
        <text>a beta-lactam + H2O = a substituted beta-amino acid</text>
        <dbReference type="Rhea" id="RHEA:20401"/>
        <dbReference type="ChEBI" id="CHEBI:15377"/>
        <dbReference type="ChEBI" id="CHEBI:35627"/>
        <dbReference type="ChEBI" id="CHEBI:140347"/>
        <dbReference type="EC" id="3.5.2.6"/>
    </reaction>
</comment>
<dbReference type="GO" id="GO:0008800">
    <property type="term" value="F:beta-lactamase activity"/>
    <property type="evidence" value="ECO:0007669"/>
    <property type="project" value="UniProtKB-EC"/>
</dbReference>
<gene>
    <name evidence="3" type="ORF">SAMN05421579_10863</name>
</gene>
<dbReference type="SUPFAM" id="SSF56601">
    <property type="entry name" value="beta-lactamase/transpeptidase-like"/>
    <property type="match status" value="1"/>
</dbReference>
<dbReference type="Pfam" id="PF13354">
    <property type="entry name" value="Beta-lactamase2"/>
    <property type="match status" value="1"/>
</dbReference>
<proteinExistence type="predicted"/>
<evidence type="ECO:0000313" key="3">
    <source>
        <dbReference type="EMBL" id="SFN55179.1"/>
    </source>
</evidence>
<organism evidence="3 4">
    <name type="scientific">Xenorhabdus japonica</name>
    <dbReference type="NCBI Taxonomy" id="53341"/>
    <lineage>
        <taxon>Bacteria</taxon>
        <taxon>Pseudomonadati</taxon>
        <taxon>Pseudomonadota</taxon>
        <taxon>Gammaproteobacteria</taxon>
        <taxon>Enterobacterales</taxon>
        <taxon>Morganellaceae</taxon>
        <taxon>Xenorhabdus</taxon>
    </lineage>
</organism>
<dbReference type="InterPro" id="IPR045155">
    <property type="entry name" value="Beta-lactam_cat"/>
</dbReference>